<dbReference type="OrthoDB" id="40134at2759"/>
<feature type="transmembrane region" description="Helical" evidence="6">
    <location>
        <begin position="308"/>
        <end position="329"/>
    </location>
</feature>
<protein>
    <recommendedName>
        <fullName evidence="7">Amino acid transporter transmembrane domain-containing protein</fullName>
    </recommendedName>
</protein>
<comment type="subcellular location">
    <subcellularLocation>
        <location evidence="1">Membrane</location>
        <topology evidence="1">Multi-pass membrane protein</topology>
    </subcellularLocation>
</comment>
<dbReference type="InterPro" id="IPR013057">
    <property type="entry name" value="AA_transpt_TM"/>
</dbReference>
<feature type="transmembrane region" description="Helical" evidence="6">
    <location>
        <begin position="350"/>
        <end position="372"/>
    </location>
</feature>
<name>A0A1V6T962_9EURO</name>
<feature type="transmembrane region" description="Helical" evidence="6">
    <location>
        <begin position="230"/>
        <end position="253"/>
    </location>
</feature>
<proteinExistence type="inferred from homology"/>
<feature type="transmembrane region" description="Helical" evidence="6">
    <location>
        <begin position="421"/>
        <end position="441"/>
    </location>
</feature>
<dbReference type="Pfam" id="PF01490">
    <property type="entry name" value="Aa_trans"/>
    <property type="match status" value="1"/>
</dbReference>
<evidence type="ECO:0000256" key="2">
    <source>
        <dbReference type="ARBA" id="ARBA00008066"/>
    </source>
</evidence>
<evidence type="ECO:0000256" key="4">
    <source>
        <dbReference type="ARBA" id="ARBA00022989"/>
    </source>
</evidence>
<keyword evidence="5 6" id="KW-0472">Membrane</keyword>
<organism evidence="8 9">
    <name type="scientific">Penicillium steckii</name>
    <dbReference type="NCBI Taxonomy" id="303698"/>
    <lineage>
        <taxon>Eukaryota</taxon>
        <taxon>Fungi</taxon>
        <taxon>Dikarya</taxon>
        <taxon>Ascomycota</taxon>
        <taxon>Pezizomycotina</taxon>
        <taxon>Eurotiomycetes</taxon>
        <taxon>Eurotiomycetidae</taxon>
        <taxon>Eurotiales</taxon>
        <taxon>Aspergillaceae</taxon>
        <taxon>Penicillium</taxon>
    </lineage>
</organism>
<dbReference type="Proteomes" id="UP000191285">
    <property type="component" value="Unassembled WGS sequence"/>
</dbReference>
<comment type="similarity">
    <text evidence="2">Belongs to the amino acid/polyamine transporter 2 family.</text>
</comment>
<feature type="transmembrane region" description="Helical" evidence="6">
    <location>
        <begin position="140"/>
        <end position="170"/>
    </location>
</feature>
<feature type="transmembrane region" description="Helical" evidence="6">
    <location>
        <begin position="265"/>
        <end position="288"/>
    </location>
</feature>
<feature type="transmembrane region" description="Helical" evidence="6">
    <location>
        <begin position="111"/>
        <end position="134"/>
    </location>
</feature>
<evidence type="ECO:0000313" key="9">
    <source>
        <dbReference type="Proteomes" id="UP000191285"/>
    </source>
</evidence>
<keyword evidence="9" id="KW-1185">Reference proteome</keyword>
<reference evidence="9" key="1">
    <citation type="journal article" date="2017" name="Nat. Microbiol.">
        <title>Global analysis of biosynthetic gene clusters reveals vast potential of secondary metabolite production in Penicillium species.</title>
        <authorList>
            <person name="Nielsen J.C."/>
            <person name="Grijseels S."/>
            <person name="Prigent S."/>
            <person name="Ji B."/>
            <person name="Dainat J."/>
            <person name="Nielsen K.F."/>
            <person name="Frisvad J.C."/>
            <person name="Workman M."/>
            <person name="Nielsen J."/>
        </authorList>
    </citation>
    <scope>NUCLEOTIDE SEQUENCE [LARGE SCALE GENOMIC DNA]</scope>
    <source>
        <strain evidence="9">IBT 24891</strain>
    </source>
</reference>
<accession>A0A1V6T962</accession>
<evidence type="ECO:0000313" key="8">
    <source>
        <dbReference type="EMBL" id="OQE22534.1"/>
    </source>
</evidence>
<evidence type="ECO:0000259" key="7">
    <source>
        <dbReference type="Pfam" id="PF01490"/>
    </source>
</evidence>
<feature type="transmembrane region" description="Helical" evidence="6">
    <location>
        <begin position="378"/>
        <end position="401"/>
    </location>
</feature>
<keyword evidence="4 6" id="KW-1133">Transmembrane helix</keyword>
<dbReference type="PANTHER" id="PTHR22950:SF683">
    <property type="entry name" value="AMINO ACID TRANSPORTER (EUROFUNG)"/>
    <property type="match status" value="1"/>
</dbReference>
<dbReference type="STRING" id="303698.A0A1V6T962"/>
<comment type="caution">
    <text evidence="8">The sequence shown here is derived from an EMBL/GenBank/DDBJ whole genome shotgun (WGS) entry which is preliminary data.</text>
</comment>
<feature type="transmembrane region" description="Helical" evidence="6">
    <location>
        <begin position="182"/>
        <end position="204"/>
    </location>
</feature>
<evidence type="ECO:0000256" key="3">
    <source>
        <dbReference type="ARBA" id="ARBA00022692"/>
    </source>
</evidence>
<keyword evidence="3 6" id="KW-0812">Transmembrane</keyword>
<dbReference type="Gene3D" id="1.20.1740.10">
    <property type="entry name" value="Amino acid/polyamine transporter I"/>
    <property type="match status" value="1"/>
</dbReference>
<dbReference type="GO" id="GO:0015179">
    <property type="term" value="F:L-amino acid transmembrane transporter activity"/>
    <property type="evidence" value="ECO:0007669"/>
    <property type="project" value="TreeGrafter"/>
</dbReference>
<evidence type="ECO:0000256" key="5">
    <source>
        <dbReference type="ARBA" id="ARBA00023136"/>
    </source>
</evidence>
<dbReference type="PANTHER" id="PTHR22950">
    <property type="entry name" value="AMINO ACID TRANSPORTER"/>
    <property type="match status" value="1"/>
</dbReference>
<dbReference type="EMBL" id="MLKD01000010">
    <property type="protein sequence ID" value="OQE22534.1"/>
    <property type="molecule type" value="Genomic_DNA"/>
</dbReference>
<feature type="transmembrane region" description="Helical" evidence="6">
    <location>
        <begin position="44"/>
        <end position="65"/>
    </location>
</feature>
<feature type="domain" description="Amino acid transporter transmembrane" evidence="7">
    <location>
        <begin position="45"/>
        <end position="441"/>
    </location>
</feature>
<sequence length="466" mass="50160">MEVSEQRQSKEHDDEVDLKDIQNDPNHDFVFGEITEEGPNYRNVGVLGTVILMMKTQIGLGVLAIPTTFDSLGIVPGVICLCAVAGIMTWSNYIIGTFKLNHREVYSIDDAGALIFGPIGRGILSVGFCLYWIFVSGSGILGMSIGLNAVSSHGTCTAVFSVVACILGFAFSSVRTLGRITWLAWIGLPCILIAVLIVTIAVSLQDRPASAPQTDGPWVSDYKIAANPDFSSAITAISNLVFSFSGTPGFFAIISEMRNPRKYTFALLICQAGVTAVYIIIGCIVYYYCGSYVSSPALGSAGGDVKKIAYGFALPGLIVTTTICSHIPAKFIFVHILRGSRHLSKNTPTHWITWISCTLGVAIIAFIIASTVPVFNSLVALIGALLGPLMCFMPMGCMWLYDNWSKEKRHSQRFWLAKACWSIFVVILGCFLTVAGTYGSVVEIMEAYKASGGSAAFSCADNSNSE</sequence>
<evidence type="ECO:0000256" key="1">
    <source>
        <dbReference type="ARBA" id="ARBA00004141"/>
    </source>
</evidence>
<dbReference type="FunFam" id="1.20.1740.10:FF:000039">
    <property type="entry name" value="Neutral amino acid transporter (Eurofung)"/>
    <property type="match status" value="1"/>
</dbReference>
<dbReference type="GO" id="GO:0016020">
    <property type="term" value="C:membrane"/>
    <property type="evidence" value="ECO:0007669"/>
    <property type="project" value="UniProtKB-SubCell"/>
</dbReference>
<evidence type="ECO:0000256" key="6">
    <source>
        <dbReference type="SAM" id="Phobius"/>
    </source>
</evidence>
<gene>
    <name evidence="8" type="ORF">PENSTE_c010G09121</name>
</gene>
<feature type="transmembrane region" description="Helical" evidence="6">
    <location>
        <begin position="71"/>
        <end position="90"/>
    </location>
</feature>
<dbReference type="AlphaFoldDB" id="A0A1V6T962"/>